<feature type="chain" id="PRO_5037306969" evidence="3">
    <location>
        <begin position="21"/>
        <end position="269"/>
    </location>
</feature>
<keyword evidence="1" id="KW-0802">TPR repeat</keyword>
<dbReference type="Pfam" id="PF13414">
    <property type="entry name" value="TPR_11"/>
    <property type="match status" value="1"/>
</dbReference>
<dbReference type="SMART" id="SM00028">
    <property type="entry name" value="TPR"/>
    <property type="match status" value="2"/>
</dbReference>
<feature type="region of interest" description="Disordered" evidence="2">
    <location>
        <begin position="24"/>
        <end position="47"/>
    </location>
</feature>
<evidence type="ECO:0000256" key="2">
    <source>
        <dbReference type="SAM" id="MobiDB-lite"/>
    </source>
</evidence>
<dbReference type="SUPFAM" id="SSF48452">
    <property type="entry name" value="TPR-like"/>
    <property type="match status" value="1"/>
</dbReference>
<dbReference type="PROSITE" id="PS50005">
    <property type="entry name" value="TPR"/>
    <property type="match status" value="2"/>
</dbReference>
<feature type="repeat" description="TPR" evidence="1">
    <location>
        <begin position="95"/>
        <end position="128"/>
    </location>
</feature>
<reference evidence="4" key="1">
    <citation type="submission" date="2021-04" db="EMBL/GenBank/DDBJ databases">
        <title>Luteolibacter sp. 32A isolated from the skin of an Anderson's salamander (Ambystoma andersonii).</title>
        <authorList>
            <person name="Spergser J."/>
            <person name="Busse H.-J."/>
        </authorList>
    </citation>
    <scope>NUCLEOTIDE SEQUENCE</scope>
    <source>
        <strain evidence="4">32A</strain>
    </source>
</reference>
<evidence type="ECO:0000313" key="5">
    <source>
        <dbReference type="Proteomes" id="UP000676169"/>
    </source>
</evidence>
<sequence>MKKHFLPLTLLLGAAVTAIAEEKPAADKPVTEKATEKKDTPQYTPNQQAFLNLPEEKRTEYAKHLQEAYRVFQEKRVFETLDELAKARAIFKDDPDALNLFGSCQVEFRAFDKAMEAYIAADKLSPDNPNIRFNIGEVYFVTKKWKECLDTFEKVLKLVAEKNIKLDPGLLRLMEFKVLLCKIKLGKKEEAEILAEKYDYLDDSPYYYFAHAAMAYEKKDEINAEEWLARANRIFNNPATLSPWQDTMVEFGYIKSFYGEDSAAPAAAK</sequence>
<organism evidence="4 5">
    <name type="scientific">Luteolibacter ambystomatis</name>
    <dbReference type="NCBI Taxonomy" id="2824561"/>
    <lineage>
        <taxon>Bacteria</taxon>
        <taxon>Pseudomonadati</taxon>
        <taxon>Verrucomicrobiota</taxon>
        <taxon>Verrucomicrobiia</taxon>
        <taxon>Verrucomicrobiales</taxon>
        <taxon>Verrucomicrobiaceae</taxon>
        <taxon>Luteolibacter</taxon>
    </lineage>
</organism>
<dbReference type="RefSeq" id="WP_211633161.1">
    <property type="nucleotide sequence ID" value="NZ_CP073100.1"/>
</dbReference>
<feature type="repeat" description="TPR" evidence="1">
    <location>
        <begin position="129"/>
        <end position="162"/>
    </location>
</feature>
<dbReference type="AlphaFoldDB" id="A0A975PFY6"/>
<feature type="compositionally biased region" description="Basic and acidic residues" evidence="2">
    <location>
        <begin position="24"/>
        <end position="40"/>
    </location>
</feature>
<dbReference type="EMBL" id="CP073100">
    <property type="protein sequence ID" value="QUE52313.1"/>
    <property type="molecule type" value="Genomic_DNA"/>
</dbReference>
<dbReference type="Gene3D" id="1.25.40.10">
    <property type="entry name" value="Tetratricopeptide repeat domain"/>
    <property type="match status" value="1"/>
</dbReference>
<evidence type="ECO:0000256" key="1">
    <source>
        <dbReference type="PROSITE-ProRule" id="PRU00339"/>
    </source>
</evidence>
<keyword evidence="3" id="KW-0732">Signal</keyword>
<dbReference type="KEGG" id="lamb:KBB96_05325"/>
<feature type="signal peptide" evidence="3">
    <location>
        <begin position="1"/>
        <end position="20"/>
    </location>
</feature>
<gene>
    <name evidence="4" type="ORF">KBB96_05325</name>
</gene>
<protein>
    <submittedName>
        <fullName evidence="4">Tetratricopeptide repeat protein</fullName>
    </submittedName>
</protein>
<evidence type="ECO:0000313" key="4">
    <source>
        <dbReference type="EMBL" id="QUE52313.1"/>
    </source>
</evidence>
<dbReference type="InterPro" id="IPR019734">
    <property type="entry name" value="TPR_rpt"/>
</dbReference>
<evidence type="ECO:0000256" key="3">
    <source>
        <dbReference type="SAM" id="SignalP"/>
    </source>
</evidence>
<proteinExistence type="predicted"/>
<keyword evidence="5" id="KW-1185">Reference proteome</keyword>
<dbReference type="Proteomes" id="UP000676169">
    <property type="component" value="Chromosome"/>
</dbReference>
<accession>A0A975PFY6</accession>
<name>A0A975PFY6_9BACT</name>
<dbReference type="InterPro" id="IPR011990">
    <property type="entry name" value="TPR-like_helical_dom_sf"/>
</dbReference>